<sequence>MKEKEEREERERRDKKVMAYLEAILLEAYYEGESHLSRALTRLDESLYNIVSFDFDFYSLVVILHQNKLIDFKDLEDILSRMVRDTSAYNINIYYLFERIFDKKPELRALKTLILISGDKKISFENGNEITDFIIKGER</sequence>
<keyword evidence="2" id="KW-1185">Reference proteome</keyword>
<protein>
    <submittedName>
        <fullName evidence="1">Uncharacterized protein</fullName>
    </submittedName>
</protein>
<evidence type="ECO:0000313" key="1">
    <source>
        <dbReference type="EMBL" id="GAE89322.1"/>
    </source>
</evidence>
<dbReference type="STRING" id="1294263.JCM21531_2835"/>
<dbReference type="Proteomes" id="UP000019109">
    <property type="component" value="Unassembled WGS sequence"/>
</dbReference>
<dbReference type="AlphaFoldDB" id="W4V7W5"/>
<dbReference type="EMBL" id="BAVR01000035">
    <property type="protein sequence ID" value="GAE89322.1"/>
    <property type="molecule type" value="Genomic_DNA"/>
</dbReference>
<reference evidence="1" key="1">
    <citation type="journal article" date="2014" name="Genome Announc.">
        <title>Draft Genome Sequence of Clostridium straminisolvens Strain JCM 21531T, Isolated from a Cellulose-Degrading Bacterial Community.</title>
        <authorList>
            <person name="Yuki M."/>
            <person name="Oshima K."/>
            <person name="Suda W."/>
            <person name="Sakamoto M."/>
            <person name="Kitamura K."/>
            <person name="Iida T."/>
            <person name="Hattori M."/>
            <person name="Ohkuma M."/>
        </authorList>
    </citation>
    <scope>NUCLEOTIDE SEQUENCE [LARGE SCALE GENOMIC DNA]</scope>
    <source>
        <strain evidence="1">JCM 21531</strain>
    </source>
</reference>
<organism evidence="1 2">
    <name type="scientific">Acetivibrio straminisolvens JCM 21531</name>
    <dbReference type="NCBI Taxonomy" id="1294263"/>
    <lineage>
        <taxon>Bacteria</taxon>
        <taxon>Bacillati</taxon>
        <taxon>Bacillota</taxon>
        <taxon>Clostridia</taxon>
        <taxon>Eubacteriales</taxon>
        <taxon>Oscillospiraceae</taxon>
        <taxon>Acetivibrio</taxon>
    </lineage>
</organism>
<comment type="caution">
    <text evidence="1">The sequence shown here is derived from an EMBL/GenBank/DDBJ whole genome shotgun (WGS) entry which is preliminary data.</text>
</comment>
<gene>
    <name evidence="1" type="ORF">JCM21531_2835</name>
</gene>
<proteinExistence type="predicted"/>
<accession>W4V7W5</accession>
<evidence type="ECO:0000313" key="2">
    <source>
        <dbReference type="Proteomes" id="UP000019109"/>
    </source>
</evidence>
<name>W4V7W5_9FIRM</name>